<feature type="signal peptide" evidence="1">
    <location>
        <begin position="1"/>
        <end position="21"/>
    </location>
</feature>
<organism evidence="2 3">
    <name type="scientific">Corallococcus praedator</name>
    <dbReference type="NCBI Taxonomy" id="2316724"/>
    <lineage>
        <taxon>Bacteria</taxon>
        <taxon>Pseudomonadati</taxon>
        <taxon>Myxococcota</taxon>
        <taxon>Myxococcia</taxon>
        <taxon>Myxococcales</taxon>
        <taxon>Cystobacterineae</taxon>
        <taxon>Myxococcaceae</taxon>
        <taxon>Corallococcus</taxon>
    </lineage>
</organism>
<accession>A0ABX9Q9X9</accession>
<dbReference type="RefSeq" id="WP_120630907.1">
    <property type="nucleotide sequence ID" value="NZ_RAWI01000397.1"/>
</dbReference>
<feature type="chain" id="PRO_5045973892" evidence="1">
    <location>
        <begin position="22"/>
        <end position="140"/>
    </location>
</feature>
<evidence type="ECO:0000313" key="3">
    <source>
        <dbReference type="Proteomes" id="UP000278907"/>
    </source>
</evidence>
<keyword evidence="3" id="KW-1185">Reference proteome</keyword>
<evidence type="ECO:0000313" key="2">
    <source>
        <dbReference type="EMBL" id="RKH93906.1"/>
    </source>
</evidence>
<name>A0ABX9Q9X9_9BACT</name>
<proteinExistence type="predicted"/>
<protein>
    <submittedName>
        <fullName evidence="2">Uncharacterized protein</fullName>
    </submittedName>
</protein>
<sequence length="140" mass="15133">MKHAVAAGSLLCFLAAPQARAQAPAEAQQAEALDRAPALVSWKRTLCLYTLCFLEPLIPDLRREWGDGAHWVLSWPIHPWATPPLDVPGPTLIVSPFVEPQLRLRPSTFRLLAGARVSAFPDTSRFGVLAEGAGVWGGDG</sequence>
<keyword evidence="1" id="KW-0732">Signal</keyword>
<evidence type="ECO:0000256" key="1">
    <source>
        <dbReference type="SAM" id="SignalP"/>
    </source>
</evidence>
<feature type="non-terminal residue" evidence="2">
    <location>
        <position position="140"/>
    </location>
</feature>
<reference evidence="2 3" key="1">
    <citation type="submission" date="2018-09" db="EMBL/GenBank/DDBJ databases">
        <authorList>
            <person name="Livingstone P.G."/>
            <person name="Whitworth D.E."/>
        </authorList>
    </citation>
    <scope>NUCLEOTIDE SEQUENCE [LARGE SCALE GENOMIC DNA]</scope>
    <source>
        <strain evidence="2 3">CA031B</strain>
    </source>
</reference>
<dbReference type="EMBL" id="RAWI01000397">
    <property type="protein sequence ID" value="RKH93906.1"/>
    <property type="molecule type" value="Genomic_DNA"/>
</dbReference>
<dbReference type="Proteomes" id="UP000278907">
    <property type="component" value="Unassembled WGS sequence"/>
</dbReference>
<gene>
    <name evidence="2" type="ORF">D7Y13_34015</name>
</gene>
<comment type="caution">
    <text evidence="2">The sequence shown here is derived from an EMBL/GenBank/DDBJ whole genome shotgun (WGS) entry which is preliminary data.</text>
</comment>